<reference evidence="1" key="1">
    <citation type="submission" date="2018-06" db="EMBL/GenBank/DDBJ databases">
        <authorList>
            <person name="Zhirakovskaya E."/>
        </authorList>
    </citation>
    <scope>NUCLEOTIDE SEQUENCE</scope>
</reference>
<sequence>MKEFDFTLKFDLSDSSIEPDAFVKRLEAKGCDDALIGVGQKNVLPSNLIVS</sequence>
<evidence type="ECO:0000313" key="1">
    <source>
        <dbReference type="EMBL" id="VAW52856.1"/>
    </source>
</evidence>
<accession>A0A3B0X7W5</accession>
<protein>
    <submittedName>
        <fullName evidence="1">Uncharacterized protein</fullName>
    </submittedName>
</protein>
<dbReference type="EMBL" id="UOFD01000052">
    <property type="protein sequence ID" value="VAW52856.1"/>
    <property type="molecule type" value="Genomic_DNA"/>
</dbReference>
<proteinExistence type="predicted"/>
<gene>
    <name evidence="1" type="ORF">MNBD_GAMMA06-1138</name>
</gene>
<organism evidence="1">
    <name type="scientific">hydrothermal vent metagenome</name>
    <dbReference type="NCBI Taxonomy" id="652676"/>
    <lineage>
        <taxon>unclassified sequences</taxon>
        <taxon>metagenomes</taxon>
        <taxon>ecological metagenomes</taxon>
    </lineage>
</organism>
<dbReference type="AlphaFoldDB" id="A0A3B0X7W5"/>
<name>A0A3B0X7W5_9ZZZZ</name>